<dbReference type="EMBL" id="LATX01002432">
    <property type="protein sequence ID" value="KTB29472.1"/>
    <property type="molecule type" value="Genomic_DNA"/>
</dbReference>
<proteinExistence type="predicted"/>
<dbReference type="Gene3D" id="3.80.10.10">
    <property type="entry name" value="Ribonuclease Inhibitor"/>
    <property type="match status" value="1"/>
</dbReference>
<dbReference type="Proteomes" id="UP000054988">
    <property type="component" value="Unassembled WGS sequence"/>
</dbReference>
<dbReference type="SUPFAM" id="SSF52047">
    <property type="entry name" value="RNI-like"/>
    <property type="match status" value="1"/>
</dbReference>
<accession>A0A0W0EZF1</accession>
<comment type="caution">
    <text evidence="1">The sequence shown here is derived from an EMBL/GenBank/DDBJ whole genome shotgun (WGS) entry which is preliminary data.</text>
</comment>
<sequence>MDFELQDLEDIKISPELLVSPDIVSILRSGRAPSSSDTSYIKELHADAEKELLEHFRTLQKLGDRIGFLRKQQEVFESLILSRIRMLPPEVLALILMFAVSPSDNHFHTTANSKSRAVELGLVCAHWRKISLSTPQLWGCLSIELDSAEICKDALTPAIEMHLTRSKSASLHLDLKTRNHQDRLPKSLVLQLLFKETSRWGVVKFHTAGALSQECWEALSAGVLMPCLRELELIGSGNSSRRTSDLGPWLFRNAGNLDTLRASYCHFSREDETLFPWQCLRHLGINVSSSSSASGGNIALKALEWCSNLTRANFVLPGTPVGNYTSFHFPSLQQIPASSSSSASQKRELLVRPSLDSLSIQIYARQLSVNDNRCGLEGICEIIRSITCPALTTFAVSSNVTRKVWNDDYECTDDDHAVDLKEFCDCSVRYAEMDSVRRGRWEKRQALWPQRDILDFFHRSKCRLTSLRLKGVWISDSELLGLLREVGAMMTELVVHEVVGNNSFAERKVITRRLLKCLIFVRVEEARRLRLEETENRRRKEESDGIWKNFWEDESNPPVPSRRPTPPPVEIDLDAITSPIVILPRLHHLELKLANSFSWMDTLLLQRMVRSRWWVDNPLCLNSSEIDRLQSVVFVLPEADYTFAMDTVWRTMKAEGLAIKVRTEQIVLLGNNGEEEEWDRWSRFA</sequence>
<reference evidence="1 2" key="1">
    <citation type="submission" date="2015-12" db="EMBL/GenBank/DDBJ databases">
        <title>Draft genome sequence of Moniliophthora roreri, the causal agent of frosty pod rot of cacao.</title>
        <authorList>
            <person name="Aime M.C."/>
            <person name="Diaz-Valderrama J.R."/>
            <person name="Kijpornyongpan T."/>
            <person name="Phillips-Mora W."/>
        </authorList>
    </citation>
    <scope>NUCLEOTIDE SEQUENCE [LARGE SCALE GENOMIC DNA]</scope>
    <source>
        <strain evidence="1 2">MCA 2952</strain>
    </source>
</reference>
<evidence type="ECO:0000313" key="2">
    <source>
        <dbReference type="Proteomes" id="UP000054988"/>
    </source>
</evidence>
<dbReference type="AlphaFoldDB" id="A0A0W0EZF1"/>
<name>A0A0W0EZF1_MONRR</name>
<protein>
    <submittedName>
        <fullName evidence="1">Uncharacterized protein</fullName>
    </submittedName>
</protein>
<dbReference type="InterPro" id="IPR032675">
    <property type="entry name" value="LRR_dom_sf"/>
</dbReference>
<gene>
    <name evidence="1" type="ORF">WG66_17930</name>
</gene>
<evidence type="ECO:0000313" key="1">
    <source>
        <dbReference type="EMBL" id="KTB29472.1"/>
    </source>
</evidence>
<organism evidence="1 2">
    <name type="scientific">Moniliophthora roreri</name>
    <name type="common">Frosty pod rot fungus</name>
    <name type="synonym">Monilia roreri</name>
    <dbReference type="NCBI Taxonomy" id="221103"/>
    <lineage>
        <taxon>Eukaryota</taxon>
        <taxon>Fungi</taxon>
        <taxon>Dikarya</taxon>
        <taxon>Basidiomycota</taxon>
        <taxon>Agaricomycotina</taxon>
        <taxon>Agaricomycetes</taxon>
        <taxon>Agaricomycetidae</taxon>
        <taxon>Agaricales</taxon>
        <taxon>Marasmiineae</taxon>
        <taxon>Marasmiaceae</taxon>
        <taxon>Moniliophthora</taxon>
    </lineage>
</organism>